<dbReference type="GO" id="GO:0016787">
    <property type="term" value="F:hydrolase activity"/>
    <property type="evidence" value="ECO:0007669"/>
    <property type="project" value="InterPro"/>
</dbReference>
<gene>
    <name evidence="2" type="ORF">Ctob_003638</name>
</gene>
<dbReference type="InterPro" id="IPR029058">
    <property type="entry name" value="AB_hydrolase_fold"/>
</dbReference>
<keyword evidence="3" id="KW-1185">Reference proteome</keyword>
<dbReference type="PANTHER" id="PTHR46623:SF7">
    <property type="entry name" value="CARBOXYMETHYLENEBUTENOLIDASE"/>
    <property type="match status" value="1"/>
</dbReference>
<dbReference type="InterPro" id="IPR002048">
    <property type="entry name" value="EF_hand_dom"/>
</dbReference>
<dbReference type="Pfam" id="PF01738">
    <property type="entry name" value="DLH"/>
    <property type="match status" value="1"/>
</dbReference>
<dbReference type="Proteomes" id="UP000037460">
    <property type="component" value="Unassembled WGS sequence"/>
</dbReference>
<feature type="domain" description="EF-hand" evidence="1">
    <location>
        <begin position="99"/>
        <end position="134"/>
    </location>
</feature>
<evidence type="ECO:0000313" key="2">
    <source>
        <dbReference type="EMBL" id="KOO26518.1"/>
    </source>
</evidence>
<dbReference type="EMBL" id="JWZX01002840">
    <property type="protein sequence ID" value="KOO26518.1"/>
    <property type="molecule type" value="Genomic_DNA"/>
</dbReference>
<name>A0A0M0JJW2_9EUKA</name>
<dbReference type="OrthoDB" id="17560at2759"/>
<proteinExistence type="predicted"/>
<sequence length="387" mass="42705">MAAALNEAKPKADFLARKLRSNFDKRIQRMLAPGGYGNAQRLVKRFVDAELDELESTIRSIDDVIEHEITKAIMEVVEVETIGRIQGAISDAVKLNQSSAALDLEEILAWADADGNERITFDELYELISGDGGEILAAVARPSQLTGKPLRVLVVLHEFFGLTESIVGKAQAYADELECLVIAPDTFRGTTTSFIPQAIWLALSTPQQRVNKDLTDVFAWASEQPGVNAARPAVLGFCYGGGKALRFTTQIKPDAATVVFYGNPLTSPEDFAKLRAPVCGIFGTQDPQIPQGLVKKFREALEAANVEHEVMSYYGVGHAFWTDVGQVEREEMPQLAAWRLSTNFLRNHFEGKESFARKRAFLEFMLEEQAAREASDPQAEAPLDPTE</sequence>
<dbReference type="SUPFAM" id="SSF53474">
    <property type="entry name" value="alpha/beta-Hydrolases"/>
    <property type="match status" value="1"/>
</dbReference>
<dbReference type="AlphaFoldDB" id="A0A0M0JJW2"/>
<dbReference type="PROSITE" id="PS50222">
    <property type="entry name" value="EF_HAND_2"/>
    <property type="match status" value="1"/>
</dbReference>
<organism evidence="2 3">
    <name type="scientific">Chrysochromulina tobinii</name>
    <dbReference type="NCBI Taxonomy" id="1460289"/>
    <lineage>
        <taxon>Eukaryota</taxon>
        <taxon>Haptista</taxon>
        <taxon>Haptophyta</taxon>
        <taxon>Prymnesiophyceae</taxon>
        <taxon>Prymnesiales</taxon>
        <taxon>Chrysochromulinaceae</taxon>
        <taxon>Chrysochromulina</taxon>
    </lineage>
</organism>
<evidence type="ECO:0000259" key="1">
    <source>
        <dbReference type="PROSITE" id="PS50222"/>
    </source>
</evidence>
<dbReference type="InterPro" id="IPR051049">
    <property type="entry name" value="Dienelactone_hydrolase-like"/>
</dbReference>
<dbReference type="PANTHER" id="PTHR46623">
    <property type="entry name" value="CARBOXYMETHYLENEBUTENOLIDASE-RELATED"/>
    <property type="match status" value="1"/>
</dbReference>
<dbReference type="GO" id="GO:0005509">
    <property type="term" value="F:calcium ion binding"/>
    <property type="evidence" value="ECO:0007669"/>
    <property type="project" value="InterPro"/>
</dbReference>
<dbReference type="Gene3D" id="3.40.50.1820">
    <property type="entry name" value="alpha/beta hydrolase"/>
    <property type="match status" value="1"/>
</dbReference>
<accession>A0A0M0JJW2</accession>
<dbReference type="InterPro" id="IPR002925">
    <property type="entry name" value="Dienelactn_hydro"/>
</dbReference>
<reference evidence="3" key="1">
    <citation type="journal article" date="2015" name="PLoS Genet.">
        <title>Genome Sequence and Transcriptome Analyses of Chrysochromulina tobin: Metabolic Tools for Enhanced Algal Fitness in the Prominent Order Prymnesiales (Haptophyceae).</title>
        <authorList>
            <person name="Hovde B.T."/>
            <person name="Deodato C.R."/>
            <person name="Hunsperger H.M."/>
            <person name="Ryken S.A."/>
            <person name="Yost W."/>
            <person name="Jha R.K."/>
            <person name="Patterson J."/>
            <person name="Monnat R.J. Jr."/>
            <person name="Barlow S.B."/>
            <person name="Starkenburg S.R."/>
            <person name="Cattolico R.A."/>
        </authorList>
    </citation>
    <scope>NUCLEOTIDE SEQUENCE</scope>
    <source>
        <strain evidence="3">CCMP291</strain>
    </source>
</reference>
<protein>
    <submittedName>
        <fullName evidence="2">Carboxymethylenebutenolidase</fullName>
    </submittedName>
</protein>
<evidence type="ECO:0000313" key="3">
    <source>
        <dbReference type="Proteomes" id="UP000037460"/>
    </source>
</evidence>
<comment type="caution">
    <text evidence="2">The sequence shown here is derived from an EMBL/GenBank/DDBJ whole genome shotgun (WGS) entry which is preliminary data.</text>
</comment>